<feature type="domain" description="PH" evidence="1">
    <location>
        <begin position="423"/>
        <end position="444"/>
    </location>
</feature>
<dbReference type="EMBL" id="MLAK01000758">
    <property type="protein sequence ID" value="OHT05444.1"/>
    <property type="molecule type" value="Genomic_DNA"/>
</dbReference>
<reference evidence="2" key="1">
    <citation type="submission" date="2016-10" db="EMBL/GenBank/DDBJ databases">
        <authorList>
            <person name="Benchimol M."/>
            <person name="Almeida L.G."/>
            <person name="Vasconcelos A.T."/>
            <person name="Perreira-Neves A."/>
            <person name="Rosa I.A."/>
            <person name="Tasca T."/>
            <person name="Bogo M.R."/>
            <person name="de Souza W."/>
        </authorList>
    </citation>
    <scope>NUCLEOTIDE SEQUENCE [LARGE SCALE GENOMIC DNA]</scope>
    <source>
        <strain evidence="2">K</strain>
    </source>
</reference>
<accession>A0A1J4K6X2</accession>
<comment type="caution">
    <text evidence="2">The sequence shown here is derived from an EMBL/GenBank/DDBJ whole genome shotgun (WGS) entry which is preliminary data.</text>
</comment>
<keyword evidence="3" id="KW-1185">Reference proteome</keyword>
<evidence type="ECO:0000313" key="2">
    <source>
        <dbReference type="EMBL" id="OHT05444.1"/>
    </source>
</evidence>
<dbReference type="PROSITE" id="PS50003">
    <property type="entry name" value="PH_DOMAIN"/>
    <property type="match status" value="1"/>
</dbReference>
<evidence type="ECO:0000259" key="1">
    <source>
        <dbReference type="PROSITE" id="PS50003"/>
    </source>
</evidence>
<dbReference type="Proteomes" id="UP000179807">
    <property type="component" value="Unassembled WGS sequence"/>
</dbReference>
<protein>
    <recommendedName>
        <fullName evidence="1">PH domain-containing protein</fullName>
    </recommendedName>
</protein>
<dbReference type="SUPFAM" id="SSF50729">
    <property type="entry name" value="PH domain-like"/>
    <property type="match status" value="1"/>
</dbReference>
<dbReference type="InterPro" id="IPR001849">
    <property type="entry name" value="PH_domain"/>
</dbReference>
<sequence length="737" mass="86152">MKDDFEPKEKVYKFRVIEITNPANEYDSNREAENVNKCGIENVIKSDDDISESISQKRKILLDDSEISVSSFKYSSSYYQGNSEEYISDIYSSEFDDFSMESFNSNASYQRTQKLIQKSKHAKSVVAVDKNEESDSFCNYLNTQQIKSTNSDVFLNDCILKDHKVKKKEITTNQDRLPIMNLLSETQIPKKYYFIKLNPTQDFKYKPDKEPKSKKYLWYTNKETVDQSETHSFIPNYSFEELSTNEMQSINLSKISLESQILEESSIDVENNMKIIINEDACDILLLDEINEPNNKTENGICFSTKLFPFNFVNIQNNFNLSDEFEQIPPNEKEIFIKEKAKSLITTIDLPIIKHRISKQILHSDYLQKLSKSTEKQIATLRVNKSLVIGHSKYRFKDGLIIEASKDDDQKLNVIKHSKIVSYLKAESKEKREKWINAINSLLNYQNLSLFNLYISNLSSSTLEQKESKENKLMEALTSPFVLFAIDLLNSDKVTFDLTEKILNLFCHSNKIVFLLRSILFAEISRENDRGKLFMMKNRYSIALFKLFSSITKRWLARTVYGLKMNEISDPFNFIQFLLVNFSRMTNMSLFIVKMVLLTTFVTFDNTIEFHPTLPFFNFLINCLRPFVILSVPDYLETFNGIQQELNSLLISNDKMKAFTVLNLSPFVKKIINLELEIDEKYKKLENETISSISTFMNENMSQILKILENEQKCHHSNHPLFFTYYQNIVYLLRNKK</sequence>
<name>A0A1J4K6X2_9EUKA</name>
<dbReference type="RefSeq" id="XP_068358580.1">
    <property type="nucleotide sequence ID" value="XM_068505213.1"/>
</dbReference>
<organism evidence="2 3">
    <name type="scientific">Tritrichomonas foetus</name>
    <dbReference type="NCBI Taxonomy" id="1144522"/>
    <lineage>
        <taxon>Eukaryota</taxon>
        <taxon>Metamonada</taxon>
        <taxon>Parabasalia</taxon>
        <taxon>Tritrichomonadida</taxon>
        <taxon>Tritrichomonadidae</taxon>
        <taxon>Tritrichomonas</taxon>
    </lineage>
</organism>
<evidence type="ECO:0000313" key="3">
    <source>
        <dbReference type="Proteomes" id="UP000179807"/>
    </source>
</evidence>
<dbReference type="AlphaFoldDB" id="A0A1J4K6X2"/>
<dbReference type="GeneID" id="94839917"/>
<dbReference type="VEuPathDB" id="TrichDB:TRFO_26871"/>
<gene>
    <name evidence="2" type="ORF">TRFO_26871</name>
</gene>
<proteinExistence type="predicted"/>